<comment type="caution">
    <text evidence="8">The sequence shown here is derived from an EMBL/GenBank/DDBJ whole genome shotgun (WGS) entry which is preliminary data.</text>
</comment>
<dbReference type="AlphaFoldDB" id="A0AAV4WHI5"/>
<dbReference type="PANTHER" id="PTHR47901:SF8">
    <property type="entry name" value="CASPASE-3"/>
    <property type="match status" value="1"/>
</dbReference>
<dbReference type="InterPro" id="IPR002398">
    <property type="entry name" value="Pept_C14"/>
</dbReference>
<evidence type="ECO:0000256" key="1">
    <source>
        <dbReference type="ARBA" id="ARBA00010134"/>
    </source>
</evidence>
<accession>A0AAV4WHI5</accession>
<dbReference type="PRINTS" id="PR00376">
    <property type="entry name" value="IL1BCENZYME"/>
</dbReference>
<name>A0AAV4WHI5_CAEEX</name>
<dbReference type="InterPro" id="IPR015917">
    <property type="entry name" value="Pept_C14A"/>
</dbReference>
<gene>
    <name evidence="8" type="primary">CASP9</name>
    <name evidence="8" type="ORF">CEXT_565521</name>
</gene>
<keyword evidence="3" id="KW-0053">Apoptosis</keyword>
<dbReference type="InterPro" id="IPR001309">
    <property type="entry name" value="Pept_C14_p20"/>
</dbReference>
<organism evidence="8 9">
    <name type="scientific">Caerostris extrusa</name>
    <name type="common">Bark spider</name>
    <name type="synonym">Caerostris bankana</name>
    <dbReference type="NCBI Taxonomy" id="172846"/>
    <lineage>
        <taxon>Eukaryota</taxon>
        <taxon>Metazoa</taxon>
        <taxon>Ecdysozoa</taxon>
        <taxon>Arthropoda</taxon>
        <taxon>Chelicerata</taxon>
        <taxon>Arachnida</taxon>
        <taxon>Araneae</taxon>
        <taxon>Araneomorphae</taxon>
        <taxon>Entelegynae</taxon>
        <taxon>Araneoidea</taxon>
        <taxon>Araneidae</taxon>
        <taxon>Caerostris</taxon>
    </lineage>
</organism>
<comment type="similarity">
    <text evidence="1 5">Belongs to the peptidase C14A family.</text>
</comment>
<dbReference type="GO" id="GO:0004197">
    <property type="term" value="F:cysteine-type endopeptidase activity"/>
    <property type="evidence" value="ECO:0007669"/>
    <property type="project" value="InterPro"/>
</dbReference>
<feature type="domain" description="Caspase family p20" evidence="7">
    <location>
        <begin position="65"/>
        <end position="189"/>
    </location>
</feature>
<evidence type="ECO:0000259" key="7">
    <source>
        <dbReference type="PROSITE" id="PS50208"/>
    </source>
</evidence>
<protein>
    <submittedName>
        <fullName evidence="8">Caspase-9</fullName>
    </submittedName>
</protein>
<evidence type="ECO:0000259" key="6">
    <source>
        <dbReference type="PROSITE" id="PS50207"/>
    </source>
</evidence>
<proteinExistence type="inferred from homology"/>
<dbReference type="EMBL" id="BPLR01016191">
    <property type="protein sequence ID" value="GIY82001.1"/>
    <property type="molecule type" value="Genomic_DNA"/>
</dbReference>
<dbReference type="GO" id="GO:0006915">
    <property type="term" value="P:apoptotic process"/>
    <property type="evidence" value="ECO:0007669"/>
    <property type="project" value="UniProtKB-KW"/>
</dbReference>
<evidence type="ECO:0000256" key="5">
    <source>
        <dbReference type="RuleBase" id="RU003971"/>
    </source>
</evidence>
<keyword evidence="9" id="KW-1185">Reference proteome</keyword>
<reference evidence="8 9" key="1">
    <citation type="submission" date="2021-06" db="EMBL/GenBank/DDBJ databases">
        <title>Caerostris extrusa draft genome.</title>
        <authorList>
            <person name="Kono N."/>
            <person name="Arakawa K."/>
        </authorList>
    </citation>
    <scope>NUCLEOTIDE SEQUENCE [LARGE SCALE GENOMIC DNA]</scope>
</reference>
<feature type="domain" description="Caspase family p10" evidence="6">
    <location>
        <begin position="212"/>
        <end position="268"/>
    </location>
</feature>
<evidence type="ECO:0000313" key="9">
    <source>
        <dbReference type="Proteomes" id="UP001054945"/>
    </source>
</evidence>
<dbReference type="GO" id="GO:0006508">
    <property type="term" value="P:proteolysis"/>
    <property type="evidence" value="ECO:0007669"/>
    <property type="project" value="UniProtKB-KW"/>
</dbReference>
<keyword evidence="2" id="KW-0645">Protease</keyword>
<evidence type="ECO:0000256" key="4">
    <source>
        <dbReference type="ARBA" id="ARBA00022801"/>
    </source>
</evidence>
<keyword evidence="4" id="KW-0378">Hydrolase</keyword>
<dbReference type="SUPFAM" id="SSF52129">
    <property type="entry name" value="Caspase-like"/>
    <property type="match status" value="1"/>
</dbReference>
<sequence>MLNDIYDLNTDCDFFGELTSRGPDAHSKFGQVLKEAGYSEEAEILLLGAITSCSKQLCYKMYSKPLGFCLIINNVEFDNLEDRIGSDVDAEALEYLFRKIGYIVECERNMTADNMLARLIKFRDENEWASVDSCVLIILSYGDNVNNLDIIYGTDSLWITKTEIYRIFANINCEDLQYKPKMFFFKACRVDGGGHEVYVTESTDAVKKVVCPSLSNLLVVHSSFPDHVPHRNELCGTWFCHDLVQVLNSNFLTQDLETMLKTVTQKLKNRLSRKQRKQVLHIV</sequence>
<dbReference type="Pfam" id="PF00656">
    <property type="entry name" value="Peptidase_C14"/>
    <property type="match status" value="1"/>
</dbReference>
<dbReference type="Proteomes" id="UP001054945">
    <property type="component" value="Unassembled WGS sequence"/>
</dbReference>
<dbReference type="PANTHER" id="PTHR47901">
    <property type="entry name" value="CASPASE RECRUITMENT DOMAIN-CONTAINING PROTEIN 18"/>
    <property type="match status" value="1"/>
</dbReference>
<evidence type="ECO:0000313" key="8">
    <source>
        <dbReference type="EMBL" id="GIY82001.1"/>
    </source>
</evidence>
<dbReference type="PROSITE" id="PS50208">
    <property type="entry name" value="CASPASE_P20"/>
    <property type="match status" value="1"/>
</dbReference>
<dbReference type="SMART" id="SM00115">
    <property type="entry name" value="CASc"/>
    <property type="match status" value="1"/>
</dbReference>
<evidence type="ECO:0000256" key="2">
    <source>
        <dbReference type="ARBA" id="ARBA00022670"/>
    </source>
</evidence>
<dbReference type="InterPro" id="IPR002138">
    <property type="entry name" value="Pept_C14_p10"/>
</dbReference>
<evidence type="ECO:0000256" key="3">
    <source>
        <dbReference type="ARBA" id="ARBA00022703"/>
    </source>
</evidence>
<dbReference type="InterPro" id="IPR011600">
    <property type="entry name" value="Pept_C14_caspase"/>
</dbReference>
<dbReference type="Gene3D" id="3.40.50.1460">
    <property type="match status" value="1"/>
</dbReference>
<dbReference type="PROSITE" id="PS50207">
    <property type="entry name" value="CASPASE_P10"/>
    <property type="match status" value="1"/>
</dbReference>
<dbReference type="InterPro" id="IPR029030">
    <property type="entry name" value="Caspase-like_dom_sf"/>
</dbReference>